<feature type="compositionally biased region" description="Basic residues" evidence="8">
    <location>
        <begin position="1"/>
        <end position="11"/>
    </location>
</feature>
<dbReference type="Proteomes" id="UP000190776">
    <property type="component" value="Unassembled WGS sequence"/>
</dbReference>
<evidence type="ECO:0000256" key="4">
    <source>
        <dbReference type="ARBA" id="ARBA00022737"/>
    </source>
</evidence>
<dbReference type="PANTHER" id="PTHR13759">
    <property type="entry name" value="TWINFILIN"/>
    <property type="match status" value="1"/>
</dbReference>
<evidence type="ECO:0000256" key="8">
    <source>
        <dbReference type="SAM" id="MobiDB-lite"/>
    </source>
</evidence>
<keyword evidence="6" id="KW-0206">Cytoskeleton</keyword>
<name>A0A1S8B7I6_9PEZI</name>
<dbReference type="GO" id="GO:0030042">
    <property type="term" value="P:actin filament depolymerization"/>
    <property type="evidence" value="ECO:0007669"/>
    <property type="project" value="TreeGrafter"/>
</dbReference>
<dbReference type="Pfam" id="PF00241">
    <property type="entry name" value="Cofilin_ADF"/>
    <property type="match status" value="2"/>
</dbReference>
<dbReference type="PANTHER" id="PTHR13759:SF1">
    <property type="entry name" value="TWINFILIN"/>
    <property type="match status" value="1"/>
</dbReference>
<evidence type="ECO:0000313" key="11">
    <source>
        <dbReference type="Proteomes" id="UP000190776"/>
    </source>
</evidence>
<accession>A0A1S8B7I6</accession>
<protein>
    <submittedName>
        <fullName evidence="10">Twinfilin</fullName>
    </submittedName>
</protein>
<reference evidence="10 11" key="1">
    <citation type="submission" date="2017-01" db="EMBL/GenBank/DDBJ databases">
        <title>Draft genome sequence of Diplodia seriata F98.1, a fungal species involved in grapevine trunk diseases.</title>
        <authorList>
            <person name="Robert-Siegwald G."/>
            <person name="Vallet J."/>
            <person name="Abou-Mansour E."/>
            <person name="Xu J."/>
            <person name="Rey P."/>
            <person name="Bertsch C."/>
            <person name="Rego C."/>
            <person name="Larignon P."/>
            <person name="Fontaine F."/>
            <person name="Lebrun M.-H."/>
        </authorList>
    </citation>
    <scope>NUCLEOTIDE SEQUENCE [LARGE SCALE GENOMIC DNA]</scope>
    <source>
        <strain evidence="10 11">F98.1</strain>
    </source>
</reference>
<evidence type="ECO:0000256" key="3">
    <source>
        <dbReference type="ARBA" id="ARBA00022490"/>
    </source>
</evidence>
<dbReference type="SMART" id="SM00102">
    <property type="entry name" value="ADF"/>
    <property type="match status" value="2"/>
</dbReference>
<keyword evidence="5" id="KW-0009">Actin-binding</keyword>
<evidence type="ECO:0000256" key="1">
    <source>
        <dbReference type="ARBA" id="ARBA00004245"/>
    </source>
</evidence>
<feature type="region of interest" description="Disordered" evidence="8">
    <location>
        <begin position="384"/>
        <end position="416"/>
    </location>
</feature>
<dbReference type="InterPro" id="IPR028458">
    <property type="entry name" value="Twinfilin"/>
</dbReference>
<evidence type="ECO:0000259" key="9">
    <source>
        <dbReference type="PROSITE" id="PS51263"/>
    </source>
</evidence>
<dbReference type="InterPro" id="IPR002108">
    <property type="entry name" value="ADF-H"/>
</dbReference>
<keyword evidence="3" id="KW-0963">Cytoplasm</keyword>
<dbReference type="GO" id="GO:0051016">
    <property type="term" value="P:barbed-end actin filament capping"/>
    <property type="evidence" value="ECO:0007669"/>
    <property type="project" value="TreeGrafter"/>
</dbReference>
<organism evidence="10 11">
    <name type="scientific">Diplodia seriata</name>
    <dbReference type="NCBI Taxonomy" id="420778"/>
    <lineage>
        <taxon>Eukaryota</taxon>
        <taxon>Fungi</taxon>
        <taxon>Dikarya</taxon>
        <taxon>Ascomycota</taxon>
        <taxon>Pezizomycotina</taxon>
        <taxon>Dothideomycetes</taxon>
        <taxon>Dothideomycetes incertae sedis</taxon>
        <taxon>Botryosphaeriales</taxon>
        <taxon>Botryosphaeriaceae</taxon>
        <taxon>Diplodia</taxon>
    </lineage>
</organism>
<dbReference type="FunFam" id="3.40.20.10:FF:000007">
    <property type="entry name" value="Twinfilin-1 isoform 1"/>
    <property type="match status" value="1"/>
</dbReference>
<dbReference type="GO" id="GO:0005737">
    <property type="term" value="C:cytoplasm"/>
    <property type="evidence" value="ECO:0007669"/>
    <property type="project" value="TreeGrafter"/>
</dbReference>
<feature type="region of interest" description="Disordered" evidence="8">
    <location>
        <begin position="1"/>
        <end position="33"/>
    </location>
</feature>
<evidence type="ECO:0000313" key="10">
    <source>
        <dbReference type="EMBL" id="OMP83475.1"/>
    </source>
</evidence>
<dbReference type="GO" id="GO:0003785">
    <property type="term" value="F:actin monomer binding"/>
    <property type="evidence" value="ECO:0007669"/>
    <property type="project" value="TreeGrafter"/>
</dbReference>
<dbReference type="GO" id="GO:0051015">
    <property type="term" value="F:actin filament binding"/>
    <property type="evidence" value="ECO:0007669"/>
    <property type="project" value="TreeGrafter"/>
</dbReference>
<gene>
    <name evidence="10" type="ORF">BK809_0004856</name>
</gene>
<comment type="subunit">
    <text evidence="7">Interacts with G-actin; ADP-actin form.</text>
</comment>
<evidence type="ECO:0000256" key="2">
    <source>
        <dbReference type="ARBA" id="ARBA00009557"/>
    </source>
</evidence>
<evidence type="ECO:0000256" key="6">
    <source>
        <dbReference type="ARBA" id="ARBA00023212"/>
    </source>
</evidence>
<comment type="subcellular location">
    <subcellularLocation>
        <location evidence="1">Cytoplasm</location>
        <location evidence="1">Cytoskeleton</location>
    </subcellularLocation>
</comment>
<comment type="similarity">
    <text evidence="2">Belongs to the actin-binding proteins ADF family. Twinfilin subfamily.</text>
</comment>
<dbReference type="CDD" id="cd11285">
    <property type="entry name" value="ADF_Twf-N_like"/>
    <property type="match status" value="1"/>
</dbReference>
<dbReference type="OrthoDB" id="10006997at2759"/>
<evidence type="ECO:0000256" key="5">
    <source>
        <dbReference type="ARBA" id="ARBA00023203"/>
    </source>
</evidence>
<evidence type="ECO:0000256" key="7">
    <source>
        <dbReference type="ARBA" id="ARBA00038532"/>
    </source>
</evidence>
<dbReference type="GO" id="GO:0005884">
    <property type="term" value="C:actin filament"/>
    <property type="evidence" value="ECO:0007669"/>
    <property type="project" value="TreeGrafter"/>
</dbReference>
<dbReference type="EMBL" id="MSZU01000111">
    <property type="protein sequence ID" value="OMP83475.1"/>
    <property type="molecule type" value="Genomic_DNA"/>
</dbReference>
<keyword evidence="4" id="KW-0677">Repeat</keyword>
<dbReference type="SUPFAM" id="SSF55753">
    <property type="entry name" value="Actin depolymerizing proteins"/>
    <property type="match status" value="2"/>
</dbReference>
<dbReference type="AlphaFoldDB" id="A0A1S8B7I6"/>
<dbReference type="STRING" id="420778.A0A1S8B7I6"/>
<dbReference type="Gene3D" id="3.40.20.10">
    <property type="entry name" value="Severin"/>
    <property type="match status" value="2"/>
</dbReference>
<feature type="domain" description="ADF-H" evidence="9">
    <location>
        <begin position="94"/>
        <end position="226"/>
    </location>
</feature>
<dbReference type="PROSITE" id="PS51263">
    <property type="entry name" value="ADF_H"/>
    <property type="match status" value="2"/>
</dbReference>
<dbReference type="InterPro" id="IPR029006">
    <property type="entry name" value="ADF-H/Gelsolin-like_dom_sf"/>
</dbReference>
<dbReference type="CDD" id="cd11284">
    <property type="entry name" value="ADF_Twf-C_like"/>
    <property type="match status" value="1"/>
</dbReference>
<proteinExistence type="inferred from homology"/>
<comment type="caution">
    <text evidence="10">The sequence shown here is derived from an EMBL/GenBank/DDBJ whole genome shotgun (WGS) entry which is preliminary data.</text>
</comment>
<feature type="domain" description="ADF-H" evidence="9">
    <location>
        <begin position="265"/>
        <end position="398"/>
    </location>
</feature>
<sequence length="416" mass="45449">MACAWTRRRRSGAQPASVLQQCPSPTTSPPAAHQELLHKQRPIPPSNRQPTQQSRFSRLRINPAHHAVRHNRRVPLSTAPAVVPTTHHTSLTIQQPTASAELHAAFEQLTTDPSSRFLIASVSGETIVPRDTVAASSDFLSDLSLLAPHLTPNEALYILLRQSNDPEPRFVAVTYVPDAAPVRQKTLTASTRLALVRQLGGEHFAETIFATTAEELSAEGWKRHEAHVAGAAPLTEEEQNLVGIKEQEALESSSTAARRVQTSGHLSMQVQDGVIEALKGLPEGEANMVQLDIDVANETFRLVSTTTSSAAELGSAIASDAPRYSFYRHDAGPDGSRPILFIYSCPPTSKVKERMVYAASRGFAIHLAEKEAGLEIHKRLEFGSPEDIGPSTIDEEFVVREEKKTGFSKPKRPGRR</sequence>